<organism evidence="11 12">
    <name type="scientific">Asarcornis scutulata</name>
    <dbReference type="NCBI Taxonomy" id="75869"/>
    <lineage>
        <taxon>Eukaryota</taxon>
        <taxon>Metazoa</taxon>
        <taxon>Chordata</taxon>
        <taxon>Craniata</taxon>
        <taxon>Vertebrata</taxon>
        <taxon>Euteleostomi</taxon>
        <taxon>Archelosauria</taxon>
        <taxon>Archosauria</taxon>
        <taxon>Dinosauria</taxon>
        <taxon>Saurischia</taxon>
        <taxon>Theropoda</taxon>
        <taxon>Coelurosauria</taxon>
        <taxon>Aves</taxon>
        <taxon>Neognathae</taxon>
        <taxon>Galloanserae</taxon>
        <taxon>Anseriformes</taxon>
        <taxon>Anatidae</taxon>
        <taxon>Anatinae</taxon>
        <taxon>Asarcornis</taxon>
    </lineage>
</organism>
<gene>
    <name evidence="11" type="primary">Kiz</name>
    <name evidence="11" type="ORF">ASASCU_R06552</name>
</gene>
<evidence type="ECO:0000256" key="4">
    <source>
        <dbReference type="ARBA" id="ARBA00013872"/>
    </source>
</evidence>
<dbReference type="GO" id="GO:0005813">
    <property type="term" value="C:centrosome"/>
    <property type="evidence" value="ECO:0007669"/>
    <property type="project" value="UniProtKB-SubCell"/>
</dbReference>
<dbReference type="AlphaFoldDB" id="A0A7K7LD95"/>
<name>A0A7K7LD95_9AVES</name>
<feature type="non-terminal residue" evidence="11">
    <location>
        <position position="457"/>
    </location>
</feature>
<dbReference type="Proteomes" id="UP000525565">
    <property type="component" value="Unassembled WGS sequence"/>
</dbReference>
<evidence type="ECO:0000256" key="6">
    <source>
        <dbReference type="ARBA" id="ARBA00023212"/>
    </source>
</evidence>
<evidence type="ECO:0000256" key="9">
    <source>
        <dbReference type="ARBA" id="ARBA00031153"/>
    </source>
</evidence>
<comment type="similarity">
    <text evidence="3">Belongs to the kizuna family.</text>
</comment>
<comment type="function">
    <text evidence="8">Centrosomal protein required for establishing a robust mitotic centrosome architecture that can endure the forces that converge on the centrosomes during spindle formation. Required for stabilizing the expanded pericentriolar material around the centriole.</text>
</comment>
<keyword evidence="6" id="KW-0206">Cytoskeleton</keyword>
<protein>
    <recommendedName>
        <fullName evidence="4">Centrosomal protein kizuna</fullName>
    </recommendedName>
    <alternativeName>
        <fullName evidence="9">Polo-like kinase 1 substrate 1</fullName>
    </alternativeName>
</protein>
<evidence type="ECO:0000256" key="7">
    <source>
        <dbReference type="ARBA" id="ARBA00023273"/>
    </source>
</evidence>
<dbReference type="InterPro" id="IPR026742">
    <property type="entry name" value="Centrosomal_kizuma"/>
</dbReference>
<keyword evidence="12" id="KW-1185">Reference proteome</keyword>
<evidence type="ECO:0000256" key="2">
    <source>
        <dbReference type="ARBA" id="ARBA00004300"/>
    </source>
</evidence>
<evidence type="ECO:0000313" key="11">
    <source>
        <dbReference type="EMBL" id="NWZ28930.1"/>
    </source>
</evidence>
<evidence type="ECO:0000256" key="5">
    <source>
        <dbReference type="ARBA" id="ARBA00022490"/>
    </source>
</evidence>
<evidence type="ECO:0000256" key="8">
    <source>
        <dbReference type="ARBA" id="ARBA00024919"/>
    </source>
</evidence>
<keyword evidence="5" id="KW-0963">Cytoplasm</keyword>
<dbReference type="PANTHER" id="PTHR16299">
    <property type="entry name" value="CENTROSOMAL PROTEIN KIZUNA"/>
    <property type="match status" value="1"/>
</dbReference>
<reference evidence="11 12" key="1">
    <citation type="submission" date="2019-09" db="EMBL/GenBank/DDBJ databases">
        <title>Bird 10,000 Genomes (B10K) Project - Family phase.</title>
        <authorList>
            <person name="Zhang G."/>
        </authorList>
    </citation>
    <scope>NUCLEOTIDE SEQUENCE [LARGE SCALE GENOMIC DNA]</scope>
    <source>
        <strain evidence="11">OUT-0051</strain>
        <tissue evidence="11">Kidney</tissue>
    </source>
</reference>
<keyword evidence="7" id="KW-0966">Cell projection</keyword>
<dbReference type="EMBL" id="VZSO01000593">
    <property type="protein sequence ID" value="NWZ28930.1"/>
    <property type="molecule type" value="Genomic_DNA"/>
</dbReference>
<sequence length="457" mass="49741">SSFSCRIKLKHMKLKKYLEEINERQKRALLRNQAILKELNQFEAHMKTSSSELIQKMEEWYGREIKSVLSLQEGSLSARGDEEEYNKQNPWVVRPAGIHSGTAMSRGLYHPATIFMGRHMSAAWSMQQKASHAAESHSVPEPRSHRQAALSSDETGRCFPRVGSDMPCTNKADKQDVKADVLVQEKMPITSGVALAESSMCSSLTNLTEHRNPAECCLLSPNRGSVESRTADLNSDTSVKEDVTREHLVASAEDKQPVPVAFVPEPSISEEDQESIPGKGMLMAAGSRTWAGGTHPAEVFSPQPSSPCAAAEEPLGSLAADGYVLAIPSPAGQYLSQRSLPLVVFPRADLPQDVDVLDVQDVLQAPLRNPMSFVAGHCCLLAEEVVAVFENLLVSGKEVPDDQAPPLLREVLPEEGCGDRSSTQSNESSYSLPLIPNDGGEIKQAKHAPQLDGTGKQ</sequence>
<comment type="caution">
    <text evidence="11">The sequence shown here is derived from an EMBL/GenBank/DDBJ whole genome shotgun (WGS) entry which is preliminary data.</text>
</comment>
<evidence type="ECO:0000256" key="3">
    <source>
        <dbReference type="ARBA" id="ARBA00010767"/>
    </source>
</evidence>
<accession>A0A7K7LD95</accession>
<evidence type="ECO:0000313" key="12">
    <source>
        <dbReference type="Proteomes" id="UP000525565"/>
    </source>
</evidence>
<evidence type="ECO:0000256" key="10">
    <source>
        <dbReference type="SAM" id="MobiDB-lite"/>
    </source>
</evidence>
<comment type="subcellular location">
    <subcellularLocation>
        <location evidence="1">Cytoplasm</location>
        <location evidence="1">Cytoskeleton</location>
        <location evidence="1">Cilium basal body</location>
    </subcellularLocation>
    <subcellularLocation>
        <location evidence="2">Cytoplasm</location>
        <location evidence="2">Cytoskeleton</location>
        <location evidence="2">Microtubule organizing center</location>
        <location evidence="2">Centrosome</location>
    </subcellularLocation>
</comment>
<feature type="region of interest" description="Disordered" evidence="10">
    <location>
        <begin position="411"/>
        <end position="457"/>
    </location>
</feature>
<feature type="region of interest" description="Disordered" evidence="10">
    <location>
        <begin position="128"/>
        <end position="156"/>
    </location>
</feature>
<feature type="non-terminal residue" evidence="11">
    <location>
        <position position="1"/>
    </location>
</feature>
<proteinExistence type="inferred from homology"/>
<evidence type="ECO:0000256" key="1">
    <source>
        <dbReference type="ARBA" id="ARBA00004120"/>
    </source>
</evidence>
<feature type="compositionally biased region" description="Polar residues" evidence="10">
    <location>
        <begin position="420"/>
        <end position="431"/>
    </location>
</feature>
<dbReference type="PANTHER" id="PTHR16299:SF2">
    <property type="entry name" value="CENTROSOMAL PROTEIN KIZUNA"/>
    <property type="match status" value="1"/>
</dbReference>
<feature type="compositionally biased region" description="Basic and acidic residues" evidence="10">
    <location>
        <begin position="132"/>
        <end position="144"/>
    </location>
</feature>
<dbReference type="GO" id="GO:0007051">
    <property type="term" value="P:spindle organization"/>
    <property type="evidence" value="ECO:0007669"/>
    <property type="project" value="InterPro"/>
</dbReference>